<sequence>MAIFRIDNKYVFNDSTKEIKKLYSNKKLKLTFMRAQCLSYILSHAEDEIISKHSVSQVLWGEKSPFTSDASLTQALYLIRRDLKTIGIDDLFLTVPKLGVAVNKESLIEVLCDKPGKTRFKKTLSYIIFIAVFMLMTAGLAVFT</sequence>
<dbReference type="Gene3D" id="1.10.10.10">
    <property type="entry name" value="Winged helix-like DNA-binding domain superfamily/Winged helix DNA-binding domain"/>
    <property type="match status" value="1"/>
</dbReference>
<evidence type="ECO:0000256" key="1">
    <source>
        <dbReference type="SAM" id="Phobius"/>
    </source>
</evidence>
<accession>A0ABV3NRJ6</accession>
<dbReference type="RefSeq" id="WP_367594427.1">
    <property type="nucleotide sequence ID" value="NZ_JBFMVT010000002.1"/>
</dbReference>
<gene>
    <name evidence="2" type="ORF">AB1E22_05475</name>
</gene>
<comment type="caution">
    <text evidence="2">The sequence shown here is derived from an EMBL/GenBank/DDBJ whole genome shotgun (WGS) entry which is preliminary data.</text>
</comment>
<evidence type="ECO:0000313" key="3">
    <source>
        <dbReference type="Proteomes" id="UP001555342"/>
    </source>
</evidence>
<dbReference type="EMBL" id="JBFMVT010000002">
    <property type="protein sequence ID" value="MEW7312162.1"/>
    <property type="molecule type" value="Genomic_DNA"/>
</dbReference>
<organism evidence="2 3">
    <name type="scientific">Buttiauxella gaviniae</name>
    <dbReference type="NCBI Taxonomy" id="82990"/>
    <lineage>
        <taxon>Bacteria</taxon>
        <taxon>Pseudomonadati</taxon>
        <taxon>Pseudomonadota</taxon>
        <taxon>Gammaproteobacteria</taxon>
        <taxon>Enterobacterales</taxon>
        <taxon>Enterobacteriaceae</taxon>
        <taxon>Buttiauxella</taxon>
    </lineage>
</organism>
<dbReference type="InterPro" id="IPR036388">
    <property type="entry name" value="WH-like_DNA-bd_sf"/>
</dbReference>
<keyword evidence="1" id="KW-1133">Transmembrane helix</keyword>
<name>A0ABV3NRJ6_9ENTR</name>
<dbReference type="Proteomes" id="UP001555342">
    <property type="component" value="Unassembled WGS sequence"/>
</dbReference>
<feature type="transmembrane region" description="Helical" evidence="1">
    <location>
        <begin position="124"/>
        <end position="143"/>
    </location>
</feature>
<dbReference type="InterPro" id="IPR016032">
    <property type="entry name" value="Sig_transdc_resp-reg_C-effctor"/>
</dbReference>
<keyword evidence="1" id="KW-0812">Transmembrane</keyword>
<dbReference type="SUPFAM" id="SSF46894">
    <property type="entry name" value="C-terminal effector domain of the bipartite response regulators"/>
    <property type="match status" value="1"/>
</dbReference>
<evidence type="ECO:0000313" key="2">
    <source>
        <dbReference type="EMBL" id="MEW7312162.1"/>
    </source>
</evidence>
<keyword evidence="1" id="KW-0472">Membrane</keyword>
<keyword evidence="3" id="KW-1185">Reference proteome</keyword>
<protein>
    <submittedName>
        <fullName evidence="2">Transcriptional regulator</fullName>
    </submittedName>
</protein>
<proteinExistence type="predicted"/>
<reference evidence="2 3" key="1">
    <citation type="submission" date="2024-07" db="EMBL/GenBank/DDBJ databases">
        <authorList>
            <person name="Wang L."/>
        </authorList>
    </citation>
    <scope>NUCLEOTIDE SEQUENCE [LARGE SCALE GENOMIC DNA]</scope>
    <source>
        <strain evidence="2 3">WL359</strain>
    </source>
</reference>